<feature type="domain" description="CULT" evidence="1">
    <location>
        <begin position="37"/>
        <end position="136"/>
    </location>
</feature>
<evidence type="ECO:0000313" key="3">
    <source>
        <dbReference type="Proteomes" id="UP000002601"/>
    </source>
</evidence>
<dbReference type="CDD" id="cd15777">
    <property type="entry name" value="CRBN_C_like"/>
    <property type="match status" value="1"/>
</dbReference>
<dbReference type="HOGENOM" id="CLU_138600_0_0_7"/>
<keyword evidence="3" id="KW-1185">Reference proteome</keyword>
<sequence length="136" mass="15268">MQIIDIPSPCSFLKSTPPGTNSGIEVDDKDELHESEKKTITCRECGARITDSSFSTKINDNHEHSFFNPHGYVFQIRCFSAATGCATSGPPSDDFTWFAGYTWQISACSKCRVHLGWRFQSNTNSFYGLIKDKIKE</sequence>
<dbReference type="RefSeq" id="WP_015852401.1">
    <property type="nucleotide sequence ID" value="NC_012881.1"/>
</dbReference>
<dbReference type="eggNOG" id="ENOG503301B">
    <property type="taxonomic scope" value="Bacteria"/>
</dbReference>
<dbReference type="PROSITE" id="PS51788">
    <property type="entry name" value="CULT"/>
    <property type="match status" value="1"/>
</dbReference>
<reference evidence="2 3" key="1">
    <citation type="submission" date="2009-06" db="EMBL/GenBank/DDBJ databases">
        <title>Complete sequence of Desulfovibrio salexigens DSM 2638.</title>
        <authorList>
            <consortium name="US DOE Joint Genome Institute"/>
            <person name="Lucas S."/>
            <person name="Copeland A."/>
            <person name="Lapidus A."/>
            <person name="Glavina del Rio T."/>
            <person name="Tice H."/>
            <person name="Bruce D."/>
            <person name="Goodwin L."/>
            <person name="Pitluck S."/>
            <person name="Munk A.C."/>
            <person name="Brettin T."/>
            <person name="Detter J.C."/>
            <person name="Han C."/>
            <person name="Tapia R."/>
            <person name="Larimer F."/>
            <person name="Land M."/>
            <person name="Hauser L."/>
            <person name="Kyrpides N."/>
            <person name="Anderson I."/>
            <person name="Wall J.D."/>
            <person name="Arkin A.P."/>
            <person name="Dehal P."/>
            <person name="Chivian D."/>
            <person name="Giles B."/>
            <person name="Hazen T.C."/>
        </authorList>
    </citation>
    <scope>NUCLEOTIDE SEQUENCE [LARGE SCALE GENOMIC DNA]</scope>
    <source>
        <strain evidence="3">ATCC 14822 / DSM 2638 / NCIMB 8403 / VKM B-1763</strain>
    </source>
</reference>
<dbReference type="KEGG" id="dsa:Desal_2529"/>
<dbReference type="EMBL" id="CP001649">
    <property type="protein sequence ID" value="ACS80585.1"/>
    <property type="molecule type" value="Genomic_DNA"/>
</dbReference>
<protein>
    <recommendedName>
        <fullName evidence="1">CULT domain-containing protein</fullName>
    </recommendedName>
</protein>
<gene>
    <name evidence="2" type="ordered locus">Desal_2529</name>
</gene>
<proteinExistence type="predicted"/>
<dbReference type="STRING" id="526222.Desal_2529"/>
<dbReference type="InterPro" id="IPR034750">
    <property type="entry name" value="CULT"/>
</dbReference>
<dbReference type="OrthoDB" id="6197001at2"/>
<evidence type="ECO:0000313" key="2">
    <source>
        <dbReference type="EMBL" id="ACS80585.1"/>
    </source>
</evidence>
<dbReference type="Proteomes" id="UP000002601">
    <property type="component" value="Chromosome"/>
</dbReference>
<dbReference type="FunFam" id="2.170.150.20:FF:000007">
    <property type="entry name" value="Protein cereblon"/>
    <property type="match status" value="1"/>
</dbReference>
<dbReference type="AlphaFoldDB" id="C6BY55"/>
<organism evidence="2 3">
    <name type="scientific">Maridesulfovibrio salexigens (strain ATCC 14822 / DSM 2638 / NCIMB 8403 / VKM B-1763)</name>
    <name type="common">Desulfovibrio salexigens</name>
    <dbReference type="NCBI Taxonomy" id="526222"/>
    <lineage>
        <taxon>Bacteria</taxon>
        <taxon>Pseudomonadati</taxon>
        <taxon>Thermodesulfobacteriota</taxon>
        <taxon>Desulfovibrionia</taxon>
        <taxon>Desulfovibrionales</taxon>
        <taxon>Desulfovibrionaceae</taxon>
        <taxon>Maridesulfovibrio</taxon>
    </lineage>
</organism>
<dbReference type="Gene3D" id="2.170.150.20">
    <property type="entry name" value="Peptide methionine sulfoxide reductase"/>
    <property type="match status" value="1"/>
</dbReference>
<accession>C6BY55</accession>
<evidence type="ECO:0000259" key="1">
    <source>
        <dbReference type="PROSITE" id="PS51788"/>
    </source>
</evidence>
<name>C6BY55_MARSD</name>